<feature type="region of interest" description="Disordered" evidence="1">
    <location>
        <begin position="135"/>
        <end position="156"/>
    </location>
</feature>
<name>A0AAW0D2J0_9AGAR</name>
<dbReference type="EMBL" id="JAYKXP010000024">
    <property type="protein sequence ID" value="KAK7045704.1"/>
    <property type="molecule type" value="Genomic_DNA"/>
</dbReference>
<reference evidence="2 3" key="1">
    <citation type="submission" date="2024-01" db="EMBL/GenBank/DDBJ databases">
        <title>A draft genome for a cacao thread blight-causing isolate of Paramarasmius palmivorus.</title>
        <authorList>
            <person name="Baruah I.K."/>
            <person name="Bukari Y."/>
            <person name="Amoako-Attah I."/>
            <person name="Meinhardt L.W."/>
            <person name="Bailey B.A."/>
            <person name="Cohen S.P."/>
        </authorList>
    </citation>
    <scope>NUCLEOTIDE SEQUENCE [LARGE SCALE GENOMIC DNA]</scope>
    <source>
        <strain evidence="2 3">GH-12</strain>
    </source>
</reference>
<protein>
    <submittedName>
        <fullName evidence="2">Uncharacterized protein</fullName>
    </submittedName>
</protein>
<feature type="compositionally biased region" description="Polar residues" evidence="1">
    <location>
        <begin position="146"/>
        <end position="156"/>
    </location>
</feature>
<evidence type="ECO:0000256" key="1">
    <source>
        <dbReference type="SAM" id="MobiDB-lite"/>
    </source>
</evidence>
<feature type="compositionally biased region" description="Basic and acidic residues" evidence="1">
    <location>
        <begin position="29"/>
        <end position="47"/>
    </location>
</feature>
<feature type="region of interest" description="Disordered" evidence="1">
    <location>
        <begin position="83"/>
        <end position="104"/>
    </location>
</feature>
<evidence type="ECO:0000313" key="2">
    <source>
        <dbReference type="EMBL" id="KAK7045704.1"/>
    </source>
</evidence>
<dbReference type="Proteomes" id="UP001383192">
    <property type="component" value="Unassembled WGS sequence"/>
</dbReference>
<sequence>MPVPKARRSVSDDDPLTRAMAPPPNETPAQREERLQREKEAKERSDAIDNEINQQRMADKKEQAPVKVLLLAMAQALAQSNNLSALSPPRPSSPNRSDSPTHLTPVLPTLTAEHMKLKIRLSPLLQVEEALWRKLSPSSPPDAMSTRLSSVTNLPNNGKPREGAVYSISGWKGAFNKFLAGRSSIDSQNIDFDDPDDPGTILHHCAQDMIKLWNDPVVRKLLAALSLRLEDMPGL</sequence>
<keyword evidence="3" id="KW-1185">Reference proteome</keyword>
<comment type="caution">
    <text evidence="2">The sequence shown here is derived from an EMBL/GenBank/DDBJ whole genome shotgun (WGS) entry which is preliminary data.</text>
</comment>
<accession>A0AAW0D2J0</accession>
<organism evidence="2 3">
    <name type="scientific">Paramarasmius palmivorus</name>
    <dbReference type="NCBI Taxonomy" id="297713"/>
    <lineage>
        <taxon>Eukaryota</taxon>
        <taxon>Fungi</taxon>
        <taxon>Dikarya</taxon>
        <taxon>Basidiomycota</taxon>
        <taxon>Agaricomycotina</taxon>
        <taxon>Agaricomycetes</taxon>
        <taxon>Agaricomycetidae</taxon>
        <taxon>Agaricales</taxon>
        <taxon>Marasmiineae</taxon>
        <taxon>Marasmiaceae</taxon>
        <taxon>Paramarasmius</taxon>
    </lineage>
</organism>
<gene>
    <name evidence="2" type="ORF">VNI00_007537</name>
</gene>
<dbReference type="AlphaFoldDB" id="A0AAW0D2J0"/>
<feature type="region of interest" description="Disordered" evidence="1">
    <location>
        <begin position="1"/>
        <end position="61"/>
    </location>
</feature>
<proteinExistence type="predicted"/>
<evidence type="ECO:0000313" key="3">
    <source>
        <dbReference type="Proteomes" id="UP001383192"/>
    </source>
</evidence>